<keyword evidence="3" id="KW-1185">Reference proteome</keyword>
<reference evidence="2 3" key="1">
    <citation type="submission" date="2022-01" db="EMBL/GenBank/DDBJ databases">
        <title>A chromosomal length assembly of Cordylochernes scorpioides.</title>
        <authorList>
            <person name="Zeh D."/>
            <person name="Zeh J."/>
        </authorList>
    </citation>
    <scope>NUCLEOTIDE SEQUENCE [LARGE SCALE GENOMIC DNA]</scope>
    <source>
        <strain evidence="2">IN4F17</strain>
        <tissue evidence="2">Whole Body</tissue>
    </source>
</reference>
<accession>A0ABY6LJ70</accession>
<comment type="similarity">
    <text evidence="1">Belongs to the UPF0598 family.</text>
</comment>
<name>A0ABY6LJ70_9ARAC</name>
<evidence type="ECO:0000313" key="3">
    <source>
        <dbReference type="Proteomes" id="UP001235939"/>
    </source>
</evidence>
<sequence length="174" mass="20201">MLFMDDTRIKNFTSCFKEKKFLEFFFKRVKFNDTGRYQEEFPYVSPCGREKNYIRCDDLPIVFTHFLTKDSIEHLSYGYTDNLLTVKFEPGKLCMFPLSGRVYHPGPQKVGGVGLIKSALAIEISPYFRFSPEDPDHQNCPTHFDWKGTTYSLSNELVESLSQLSQTAKMSKCE</sequence>
<dbReference type="EMBL" id="CP092882">
    <property type="protein sequence ID" value="UYV81213.1"/>
    <property type="molecule type" value="Genomic_DNA"/>
</dbReference>
<gene>
    <name evidence="2" type="ORF">LAZ67_20000352</name>
</gene>
<proteinExistence type="inferred from homology"/>
<evidence type="ECO:0000313" key="2">
    <source>
        <dbReference type="EMBL" id="UYV81213.1"/>
    </source>
</evidence>
<dbReference type="Pfam" id="PF14956">
    <property type="entry name" value="DUF4505"/>
    <property type="match status" value="1"/>
</dbReference>
<dbReference type="PANTHER" id="PTHR31449:SF3">
    <property type="entry name" value="UPF0598 PROTEIN C8ORF82"/>
    <property type="match status" value="1"/>
</dbReference>
<dbReference type="PANTHER" id="PTHR31449">
    <property type="entry name" value="UPF0598 PROTEIN C8ORF82"/>
    <property type="match status" value="1"/>
</dbReference>
<protein>
    <submittedName>
        <fullName evidence="2">C8orf82</fullName>
    </submittedName>
</protein>
<evidence type="ECO:0000256" key="1">
    <source>
        <dbReference type="ARBA" id="ARBA00006322"/>
    </source>
</evidence>
<dbReference type="Proteomes" id="UP001235939">
    <property type="component" value="Chromosome 20"/>
</dbReference>
<organism evidence="2 3">
    <name type="scientific">Cordylochernes scorpioides</name>
    <dbReference type="NCBI Taxonomy" id="51811"/>
    <lineage>
        <taxon>Eukaryota</taxon>
        <taxon>Metazoa</taxon>
        <taxon>Ecdysozoa</taxon>
        <taxon>Arthropoda</taxon>
        <taxon>Chelicerata</taxon>
        <taxon>Arachnida</taxon>
        <taxon>Pseudoscorpiones</taxon>
        <taxon>Cheliferoidea</taxon>
        <taxon>Chernetidae</taxon>
        <taxon>Cordylochernes</taxon>
    </lineage>
</organism>
<dbReference type="InterPro" id="IPR028108">
    <property type="entry name" value="DUF4505"/>
</dbReference>